<organism evidence="1">
    <name type="scientific">Escherichia coli</name>
    <dbReference type="NCBI Taxonomy" id="562"/>
    <lineage>
        <taxon>Bacteria</taxon>
        <taxon>Pseudomonadati</taxon>
        <taxon>Pseudomonadota</taxon>
        <taxon>Gammaproteobacteria</taxon>
        <taxon>Enterobacterales</taxon>
        <taxon>Enterobacteriaceae</taxon>
        <taxon>Escherichia</taxon>
    </lineage>
</organism>
<dbReference type="EMBL" id="AJ224079">
    <property type="protein sequence ID" value="CAA11820.1"/>
    <property type="molecule type" value="Genomic_DNA"/>
</dbReference>
<dbReference type="AlphaFoldDB" id="Q7B2I9"/>
<proteinExistence type="predicted"/>
<name>Q7B2I9_ECOLX</name>
<sequence>MKKNLLITSVLAMATVSGSVLAAVTNGQLTFNWQGVVPSAPVTQSSWAFVNGLDIPFTPGTEQLNITLDSNKDITARSVKPYDFFIVPVSGNVTPGAPVTRDTSANINSVNAFLSSVPVSNGFVGNKQLTLSTAVEAAKGEVAITLNGQALKVGSASPTVVTVASNKKESHISIDMNAKAAAADVAEGAAINFVAPVTFAVDI</sequence>
<reference evidence="1" key="1">
    <citation type="journal article" date="1999" name="J. Bacteriol.">
        <title>CS5 pilus biosynthesis genes from enterotoxigenic Escherichia coli O115:H40.</title>
        <authorList>
            <person name="Duthy T.G."/>
            <person name="Staendner L.H."/>
            <person name="Manning P.A."/>
        </authorList>
    </citation>
    <scope>NUCLEOTIDE SEQUENCE</scope>
</reference>
<evidence type="ECO:0000313" key="1">
    <source>
        <dbReference type="EMBL" id="CAA11820.1"/>
    </source>
</evidence>
<accession>Q7B2I9</accession>
<protein>
    <submittedName>
        <fullName evidence="1">CS5 fimbrial major pilin subunit</fullName>
    </submittedName>
</protein>
<dbReference type="RefSeq" id="WP_000739895.1">
    <property type="nucleotide sequence ID" value="NZ_CP023347.1"/>
</dbReference>